<gene>
    <name evidence="1" type="ORF">N7493_009250</name>
</gene>
<evidence type="ECO:0000313" key="2">
    <source>
        <dbReference type="Proteomes" id="UP001215712"/>
    </source>
</evidence>
<proteinExistence type="predicted"/>
<dbReference type="AlphaFoldDB" id="A0AAD6HGA5"/>
<comment type="caution">
    <text evidence="1">The sequence shown here is derived from an EMBL/GenBank/DDBJ whole genome shotgun (WGS) entry which is preliminary data.</text>
</comment>
<name>A0AAD6HGA5_9EURO</name>
<organism evidence="1 2">
    <name type="scientific">Penicillium malachiteum</name>
    <dbReference type="NCBI Taxonomy" id="1324776"/>
    <lineage>
        <taxon>Eukaryota</taxon>
        <taxon>Fungi</taxon>
        <taxon>Dikarya</taxon>
        <taxon>Ascomycota</taxon>
        <taxon>Pezizomycotina</taxon>
        <taxon>Eurotiomycetes</taxon>
        <taxon>Eurotiomycetidae</taxon>
        <taxon>Eurotiales</taxon>
        <taxon>Aspergillaceae</taxon>
        <taxon>Penicillium</taxon>
    </lineage>
</organism>
<dbReference type="Proteomes" id="UP001215712">
    <property type="component" value="Unassembled WGS sequence"/>
</dbReference>
<keyword evidence="2" id="KW-1185">Reference proteome</keyword>
<dbReference type="EMBL" id="JAQJAN010000013">
    <property type="protein sequence ID" value="KAJ5712782.1"/>
    <property type="molecule type" value="Genomic_DNA"/>
</dbReference>
<protein>
    <submittedName>
        <fullName evidence="1">Uncharacterized protein</fullName>
    </submittedName>
</protein>
<reference evidence="1" key="2">
    <citation type="submission" date="2023-01" db="EMBL/GenBank/DDBJ databases">
        <authorList>
            <person name="Petersen C."/>
        </authorList>
    </citation>
    <scope>NUCLEOTIDE SEQUENCE</scope>
    <source>
        <strain evidence="1">IBT 17514</strain>
    </source>
</reference>
<accession>A0AAD6HGA5</accession>
<evidence type="ECO:0000313" key="1">
    <source>
        <dbReference type="EMBL" id="KAJ5712782.1"/>
    </source>
</evidence>
<sequence length="465" mass="51722">MGYSTALIPIQETADGMIQWHLEVANHEYQMKVSDLKATHGKWLQTQSLEYLQSKRALLGWCTQAQILLGTFDLNPTVTWSGAEKKSTTWHWKSANLQVIAQSASPLQIGGQAGMTFDRTSNLLRFSPSRNYSKCLNSSMMEQIVLYDVAAKRAWLVSLISVLHHMLLVYYDSIEKDSRSNIPPGAVPPLSGASASLEALREAGGIVIQGSNEDSLTIRELIMGFSVNLSKASVHKPKRSQIYGYEFMDIVMDSPRSELRKQTLAKEGLAWSSLLSEVNCLFCSGLGEVIVGARGPELLSMCNRLPDGYDFMAASMRSIEKLSKRYSHEQQTSTHRLSQDHFWRVSGDPFEKCQHSTSDESCWHRPNFFQEINGPDSRAQSSEQGLLNCLQGDHLDGALVFGEPIKSSRRQMTIRAAGSYQAQKGSFVPASAQEIHVERNTIFAHAPPKDTPALLPENSHVCIDI</sequence>
<reference evidence="1" key="1">
    <citation type="journal article" date="2023" name="IMA Fungus">
        <title>Comparative genomic study of the Penicillium genus elucidates a diverse pangenome and 15 lateral gene transfer events.</title>
        <authorList>
            <person name="Petersen C."/>
            <person name="Sorensen T."/>
            <person name="Nielsen M.R."/>
            <person name="Sondergaard T.E."/>
            <person name="Sorensen J.L."/>
            <person name="Fitzpatrick D.A."/>
            <person name="Frisvad J.C."/>
            <person name="Nielsen K.L."/>
        </authorList>
    </citation>
    <scope>NUCLEOTIDE SEQUENCE</scope>
    <source>
        <strain evidence="1">IBT 17514</strain>
    </source>
</reference>